<gene>
    <name evidence="1" type="ORF">GHV41_18080</name>
</gene>
<protein>
    <submittedName>
        <fullName evidence="1">Uncharacterized protein</fullName>
    </submittedName>
</protein>
<dbReference type="AlphaFoldDB" id="A0A5Q2VDY5"/>
<dbReference type="RefSeq" id="WP_153859502.1">
    <property type="nucleotide sequence ID" value="NZ_CP045913.1"/>
</dbReference>
<dbReference type="EMBL" id="CP045913">
    <property type="protein sequence ID" value="QGH62618.1"/>
    <property type="molecule type" value="Genomic_DNA"/>
</dbReference>
<accession>A0A5Q2VDY5</accession>
<dbReference type="Proteomes" id="UP000381260">
    <property type="component" value="Chromosome"/>
</dbReference>
<proteinExistence type="predicted"/>
<evidence type="ECO:0000313" key="1">
    <source>
        <dbReference type="EMBL" id="QGH62618.1"/>
    </source>
</evidence>
<name>A0A5Q2VDY5_SERPR</name>
<organism evidence="1 2">
    <name type="scientific">Serratia proteamaculans</name>
    <dbReference type="NCBI Taxonomy" id="28151"/>
    <lineage>
        <taxon>Bacteria</taxon>
        <taxon>Pseudomonadati</taxon>
        <taxon>Pseudomonadota</taxon>
        <taxon>Gammaproteobacteria</taxon>
        <taxon>Enterobacterales</taxon>
        <taxon>Yersiniaceae</taxon>
        <taxon>Serratia</taxon>
    </lineage>
</organism>
<sequence>MNAPFLAAANRVLRMYELRQQQVSRREPHEKSEIEWAAEMLLDVARAAAYSASKEAVTLRDAAEYWKRYGKQPEFFPETIEA</sequence>
<reference evidence="1 2" key="1">
    <citation type="submission" date="2019-11" db="EMBL/GenBank/DDBJ databases">
        <title>The Phosphoenolpyruvate Phosphotransferase System Regulates Serratia proteamaculans 336X Biofilm Formation and Wheat Roots colonization.</title>
        <authorList>
            <person name="Liu F."/>
        </authorList>
    </citation>
    <scope>NUCLEOTIDE SEQUENCE [LARGE SCALE GENOMIC DNA]</scope>
    <source>
        <strain evidence="1 2">336X</strain>
    </source>
</reference>
<evidence type="ECO:0000313" key="2">
    <source>
        <dbReference type="Proteomes" id="UP000381260"/>
    </source>
</evidence>